<dbReference type="InterPro" id="IPR006680">
    <property type="entry name" value="Amidohydro-rel"/>
</dbReference>
<dbReference type="InterPro" id="IPR032466">
    <property type="entry name" value="Metal_Hydrolase"/>
</dbReference>
<evidence type="ECO:0000256" key="2">
    <source>
        <dbReference type="SAM" id="MobiDB-lite"/>
    </source>
</evidence>
<dbReference type="PANTHER" id="PTHR43794">
    <property type="entry name" value="AMINOHYDROLASE SSNA-RELATED"/>
    <property type="match status" value="1"/>
</dbReference>
<dbReference type="CDD" id="cd01298">
    <property type="entry name" value="ATZ_TRZ_like"/>
    <property type="match status" value="1"/>
</dbReference>
<organism evidence="4 5">
    <name type="scientific">Kribbella lupini</name>
    <dbReference type="NCBI Taxonomy" id="291602"/>
    <lineage>
        <taxon>Bacteria</taxon>
        <taxon>Bacillati</taxon>
        <taxon>Actinomycetota</taxon>
        <taxon>Actinomycetes</taxon>
        <taxon>Propionibacteriales</taxon>
        <taxon>Kribbellaceae</taxon>
        <taxon>Kribbella</taxon>
    </lineage>
</organism>
<dbReference type="SUPFAM" id="SSF51556">
    <property type="entry name" value="Metallo-dependent hydrolases"/>
    <property type="match status" value="1"/>
</dbReference>
<dbReference type="Proteomes" id="UP001500363">
    <property type="component" value="Unassembled WGS sequence"/>
</dbReference>
<evidence type="ECO:0000259" key="3">
    <source>
        <dbReference type="Pfam" id="PF01979"/>
    </source>
</evidence>
<evidence type="ECO:0000313" key="5">
    <source>
        <dbReference type="Proteomes" id="UP001500363"/>
    </source>
</evidence>
<dbReference type="SUPFAM" id="SSF51338">
    <property type="entry name" value="Composite domain of metallo-dependent hydrolases"/>
    <property type="match status" value="2"/>
</dbReference>
<dbReference type="Gene3D" id="3.20.20.140">
    <property type="entry name" value="Metal-dependent hydrolases"/>
    <property type="match status" value="1"/>
</dbReference>
<evidence type="ECO:0000313" key="4">
    <source>
        <dbReference type="EMBL" id="GAA1522487.1"/>
    </source>
</evidence>
<keyword evidence="1" id="KW-0378">Hydrolase</keyword>
<name>A0ABN2AMQ0_9ACTN</name>
<dbReference type="EMBL" id="BAAANC010000001">
    <property type="protein sequence ID" value="GAA1522487.1"/>
    <property type="molecule type" value="Genomic_DNA"/>
</dbReference>
<sequence>MSPLLIQNCSVLVVPDTGECRVDPAQDILITNGEITSITPTAPRSPAPAVSPTPATSADAEAADHLETLDATGLLAVPGLTNAHTHSPMVMMRGAAEDLSIDNWFNQKIWPMETNLTPDRVRAGARLACAEMLLAGVTTFVDHYFHADQIAQAAAELGIRADLAPTFFTSTGPEAREAAFDTARQIRALGNSRITAGLGPHAPYTVSEEDLRRTAEVAQSENFRVHLHAAETMAQTTSSQTHHGATPIEILHRTGILESGALIAHACALADEDLDLLHPYADRTTIATCPKVYLKLAMGNTTPIKQLQSIGIPVAIGTDGAAVHNTLDVWESLRLVALTEKHQQNNAEWMTLSDTLRLATHNGAKASGHKTGTLAPGHQADIALVDLSGPHNQPLHNPLAALVYSVRPTDVVHVLVAGEVVVKDRTLTTADLTEILTEANAVAHTLVNLTKPGAVQHYAP</sequence>
<dbReference type="InterPro" id="IPR050287">
    <property type="entry name" value="MTA/SAH_deaminase"/>
</dbReference>
<proteinExistence type="predicted"/>
<keyword evidence="5" id="KW-1185">Reference proteome</keyword>
<dbReference type="Gene3D" id="2.30.40.10">
    <property type="entry name" value="Urease, subunit C, domain 1"/>
    <property type="match status" value="1"/>
</dbReference>
<protein>
    <submittedName>
        <fullName evidence="4">Amidohydrolase</fullName>
    </submittedName>
</protein>
<accession>A0ABN2AMQ0</accession>
<feature type="domain" description="Amidohydrolase-related" evidence="3">
    <location>
        <begin position="76"/>
        <end position="421"/>
    </location>
</feature>
<dbReference type="RefSeq" id="WP_344173258.1">
    <property type="nucleotide sequence ID" value="NZ_BAAANC010000001.1"/>
</dbReference>
<evidence type="ECO:0000256" key="1">
    <source>
        <dbReference type="ARBA" id="ARBA00022801"/>
    </source>
</evidence>
<reference evidence="4 5" key="1">
    <citation type="journal article" date="2019" name="Int. J. Syst. Evol. Microbiol.">
        <title>The Global Catalogue of Microorganisms (GCM) 10K type strain sequencing project: providing services to taxonomists for standard genome sequencing and annotation.</title>
        <authorList>
            <consortium name="The Broad Institute Genomics Platform"/>
            <consortium name="The Broad Institute Genome Sequencing Center for Infectious Disease"/>
            <person name="Wu L."/>
            <person name="Ma J."/>
        </authorList>
    </citation>
    <scope>NUCLEOTIDE SEQUENCE [LARGE SCALE GENOMIC DNA]</scope>
    <source>
        <strain evidence="4 5">JCM 14303</strain>
    </source>
</reference>
<dbReference type="Pfam" id="PF01979">
    <property type="entry name" value="Amidohydro_1"/>
    <property type="match status" value="1"/>
</dbReference>
<gene>
    <name evidence="4" type="ORF">GCM10009741_24790</name>
</gene>
<dbReference type="PANTHER" id="PTHR43794:SF11">
    <property type="entry name" value="AMIDOHYDROLASE-RELATED DOMAIN-CONTAINING PROTEIN"/>
    <property type="match status" value="1"/>
</dbReference>
<dbReference type="InterPro" id="IPR011059">
    <property type="entry name" value="Metal-dep_hydrolase_composite"/>
</dbReference>
<feature type="region of interest" description="Disordered" evidence="2">
    <location>
        <begin position="37"/>
        <end position="59"/>
    </location>
</feature>
<comment type="caution">
    <text evidence="4">The sequence shown here is derived from an EMBL/GenBank/DDBJ whole genome shotgun (WGS) entry which is preliminary data.</text>
</comment>